<reference evidence="2 3" key="1">
    <citation type="journal article" date="2020" name="IScience">
        <title>Genome Sequencing of the Endangered Kingdonia uniflora (Circaeasteraceae, Ranunculales) Reveals Potential Mechanisms of Evolutionary Specialization.</title>
        <authorList>
            <person name="Sun Y."/>
            <person name="Deng T."/>
            <person name="Zhang A."/>
            <person name="Moore M.J."/>
            <person name="Landis J.B."/>
            <person name="Lin N."/>
            <person name="Zhang H."/>
            <person name="Zhang X."/>
            <person name="Huang J."/>
            <person name="Zhang X."/>
            <person name="Sun H."/>
            <person name="Wang H."/>
        </authorList>
    </citation>
    <scope>NUCLEOTIDE SEQUENCE [LARGE SCALE GENOMIC DNA]</scope>
    <source>
        <strain evidence="2">TB1705</strain>
        <tissue evidence="2">Leaf</tissue>
    </source>
</reference>
<evidence type="ECO:0000313" key="2">
    <source>
        <dbReference type="EMBL" id="KAF6146559.1"/>
    </source>
</evidence>
<feature type="compositionally biased region" description="Gly residues" evidence="1">
    <location>
        <begin position="284"/>
        <end position="293"/>
    </location>
</feature>
<feature type="non-terminal residue" evidence="2">
    <location>
        <position position="1"/>
    </location>
</feature>
<dbReference type="Proteomes" id="UP000541444">
    <property type="component" value="Unassembled WGS sequence"/>
</dbReference>
<organism evidence="2 3">
    <name type="scientific">Kingdonia uniflora</name>
    <dbReference type="NCBI Taxonomy" id="39325"/>
    <lineage>
        <taxon>Eukaryota</taxon>
        <taxon>Viridiplantae</taxon>
        <taxon>Streptophyta</taxon>
        <taxon>Embryophyta</taxon>
        <taxon>Tracheophyta</taxon>
        <taxon>Spermatophyta</taxon>
        <taxon>Magnoliopsida</taxon>
        <taxon>Ranunculales</taxon>
        <taxon>Circaeasteraceae</taxon>
        <taxon>Kingdonia</taxon>
    </lineage>
</organism>
<evidence type="ECO:0000313" key="3">
    <source>
        <dbReference type="Proteomes" id="UP000541444"/>
    </source>
</evidence>
<proteinExistence type="predicted"/>
<accession>A0A7J7LVF3</accession>
<gene>
    <name evidence="2" type="ORF">GIB67_008845</name>
</gene>
<feature type="region of interest" description="Disordered" evidence="1">
    <location>
        <begin position="262"/>
        <end position="293"/>
    </location>
</feature>
<keyword evidence="3" id="KW-1185">Reference proteome</keyword>
<dbReference type="EMBL" id="JACGCM010001965">
    <property type="protein sequence ID" value="KAF6146559.1"/>
    <property type="molecule type" value="Genomic_DNA"/>
</dbReference>
<protein>
    <submittedName>
        <fullName evidence="2">Uncharacterized protein</fullName>
    </submittedName>
</protein>
<dbReference type="AlphaFoldDB" id="A0A7J7LVF3"/>
<comment type="caution">
    <text evidence="2">The sequence shown here is derived from an EMBL/GenBank/DDBJ whole genome shotgun (WGS) entry which is preliminary data.</text>
</comment>
<name>A0A7J7LVF3_9MAGN</name>
<sequence length="293" mass="32765">DKMHTRQSSRLRLIEEEMNENFYEMMKKVNQKVGTYHIQCYVDKPWLFDLCSTGRGWDKYLVIVQGSYENVKGDDPYRLQHKVYNPSPTIRSWANLSDYIDALINLDEEVQQPKVTHHKRCRALGEDDAKDVEEELTASEWEEPARAKAASMAELCDTDPNKASMRMKKSMYQTDAWAQTFNKAQKVAIRQLKLKEFIDNLGYDPDAFQRLPMNLWYDTITDDAVRAEGAEVDVAGVGARVGDGAETPVVDRVADATVTEGVVGADGSNPSTEGTAVIGDEETGGGNGMATPI</sequence>
<evidence type="ECO:0000256" key="1">
    <source>
        <dbReference type="SAM" id="MobiDB-lite"/>
    </source>
</evidence>